<feature type="domain" description="RNA polymerase sigma factor 70 region 4 type 2" evidence="2">
    <location>
        <begin position="113"/>
        <end position="164"/>
    </location>
</feature>
<dbReference type="InterPro" id="IPR013249">
    <property type="entry name" value="RNA_pol_sigma70_r4_t2"/>
</dbReference>
<evidence type="ECO:0000259" key="2">
    <source>
        <dbReference type="Pfam" id="PF08281"/>
    </source>
</evidence>
<reference evidence="4 5" key="1">
    <citation type="submission" date="2019-09" db="EMBL/GenBank/DDBJ databases">
        <authorList>
            <person name="Chandra G."/>
            <person name="Truman W A."/>
        </authorList>
    </citation>
    <scope>NUCLEOTIDE SEQUENCE [LARGE SCALE GENOMIC DNA]</scope>
    <source>
        <strain evidence="4">PS659</strain>
    </source>
</reference>
<evidence type="ECO:0008006" key="6">
    <source>
        <dbReference type="Google" id="ProtNLM"/>
    </source>
</evidence>
<feature type="domain" description="RNA polymerase sigma-70 region 2" evidence="1">
    <location>
        <begin position="14"/>
        <end position="80"/>
    </location>
</feature>
<dbReference type="RefSeq" id="WP_150717308.1">
    <property type="nucleotide sequence ID" value="NZ_CABVGY010000020.1"/>
</dbReference>
<accession>A0A5E6UMU5</accession>
<dbReference type="SUPFAM" id="SSF88659">
    <property type="entry name" value="Sigma3 and sigma4 domains of RNA polymerase sigma factors"/>
    <property type="match status" value="1"/>
</dbReference>
<evidence type="ECO:0000313" key="4">
    <source>
        <dbReference type="EMBL" id="VVN06088.1"/>
    </source>
</evidence>
<name>A0A5E6UMU5_PSEFL</name>
<evidence type="ECO:0000259" key="1">
    <source>
        <dbReference type="Pfam" id="PF04542"/>
    </source>
</evidence>
<dbReference type="Proteomes" id="UP000326729">
    <property type="component" value="Unassembled WGS sequence"/>
</dbReference>
<dbReference type="InterPro" id="IPR013324">
    <property type="entry name" value="RNA_pol_sigma_r3/r4-like"/>
</dbReference>
<dbReference type="GO" id="GO:0003677">
    <property type="term" value="F:DNA binding"/>
    <property type="evidence" value="ECO:0007669"/>
    <property type="project" value="InterPro"/>
</dbReference>
<dbReference type="Pfam" id="PF04542">
    <property type="entry name" value="Sigma70_r2"/>
    <property type="match status" value="1"/>
</dbReference>
<dbReference type="PANTHER" id="PTHR47756:SF2">
    <property type="entry name" value="BLL6612 PROTEIN"/>
    <property type="match status" value="1"/>
</dbReference>
<protein>
    <recommendedName>
        <fullName evidence="6">RNA polymerase subunit sigma-24</fullName>
    </recommendedName>
</protein>
<dbReference type="Pfam" id="PF20239">
    <property type="entry name" value="DUF6596"/>
    <property type="match status" value="1"/>
</dbReference>
<dbReference type="InterPro" id="IPR036388">
    <property type="entry name" value="WH-like_DNA-bd_sf"/>
</dbReference>
<sequence>MPGLPVQARVEQVYREDSRRILATLIRLLGDFDLAEEALHEAFFIAVERWQRDGVPDNPRAWLVSAGRFKAIDALRRRARFAASQPLLIAQLEELEQADWSDEDVEDDRLRLIFTCCHPALAADAQVPLTLREVCDLTTEEIARAFLSAPATIAQRIVRAKAKIRDAKIPYQVPTLAELPERLDSVLRVIYLVFNEGYSASIGAELIREELTREAIRLGRLLVQLLPEPEVMGLLALMLLHESRRPARTSASGELIVLDEQDRSLWDAELITEGCALIEQALTMGRFGPYCLQAAIAAVHAEAPTAGETDWPQIVGLYDVLLRAVPSPVIELNRAAAISQRDGPLAGLTLVDAILQRGELLDYHLAYAARAEFCRQLGRKQEARAAWERALALTRQEPERRFIEERLRALE</sequence>
<dbReference type="OrthoDB" id="9780299at2"/>
<evidence type="ECO:0000259" key="3">
    <source>
        <dbReference type="Pfam" id="PF20239"/>
    </source>
</evidence>
<dbReference type="InterPro" id="IPR046531">
    <property type="entry name" value="DUF6596"/>
</dbReference>
<proteinExistence type="predicted"/>
<dbReference type="SUPFAM" id="SSF88946">
    <property type="entry name" value="Sigma2 domain of RNA polymerase sigma factors"/>
    <property type="match status" value="1"/>
</dbReference>
<gene>
    <name evidence="4" type="ORF">PS659_03610</name>
</gene>
<dbReference type="GO" id="GO:0016987">
    <property type="term" value="F:sigma factor activity"/>
    <property type="evidence" value="ECO:0007669"/>
    <property type="project" value="InterPro"/>
</dbReference>
<dbReference type="Gene3D" id="1.25.40.10">
    <property type="entry name" value="Tetratricopeptide repeat domain"/>
    <property type="match status" value="1"/>
</dbReference>
<evidence type="ECO:0000313" key="5">
    <source>
        <dbReference type="Proteomes" id="UP000326729"/>
    </source>
</evidence>
<dbReference type="GO" id="GO:0006352">
    <property type="term" value="P:DNA-templated transcription initiation"/>
    <property type="evidence" value="ECO:0007669"/>
    <property type="project" value="InterPro"/>
</dbReference>
<organism evidence="4 5">
    <name type="scientific">Pseudomonas fluorescens</name>
    <dbReference type="NCBI Taxonomy" id="294"/>
    <lineage>
        <taxon>Bacteria</taxon>
        <taxon>Pseudomonadati</taxon>
        <taxon>Pseudomonadota</taxon>
        <taxon>Gammaproteobacteria</taxon>
        <taxon>Pseudomonadales</taxon>
        <taxon>Pseudomonadaceae</taxon>
        <taxon>Pseudomonas</taxon>
    </lineage>
</organism>
<dbReference type="InterPro" id="IPR013325">
    <property type="entry name" value="RNA_pol_sigma_r2"/>
</dbReference>
<dbReference type="Gene3D" id="1.10.1740.10">
    <property type="match status" value="1"/>
</dbReference>
<dbReference type="PANTHER" id="PTHR47756">
    <property type="entry name" value="BLL6612 PROTEIN-RELATED"/>
    <property type="match status" value="1"/>
</dbReference>
<dbReference type="EMBL" id="CABVGY010000020">
    <property type="protein sequence ID" value="VVN06088.1"/>
    <property type="molecule type" value="Genomic_DNA"/>
</dbReference>
<dbReference type="Gene3D" id="1.10.10.10">
    <property type="entry name" value="Winged helix-like DNA-binding domain superfamily/Winged helix DNA-binding domain"/>
    <property type="match status" value="1"/>
</dbReference>
<dbReference type="AlphaFoldDB" id="A0A5E6UMU5"/>
<dbReference type="Pfam" id="PF08281">
    <property type="entry name" value="Sigma70_r4_2"/>
    <property type="match status" value="1"/>
</dbReference>
<dbReference type="InterPro" id="IPR011990">
    <property type="entry name" value="TPR-like_helical_dom_sf"/>
</dbReference>
<feature type="domain" description="DUF6596" evidence="3">
    <location>
        <begin position="182"/>
        <end position="281"/>
    </location>
</feature>
<dbReference type="InterPro" id="IPR007627">
    <property type="entry name" value="RNA_pol_sigma70_r2"/>
</dbReference>